<dbReference type="InterPro" id="IPR016155">
    <property type="entry name" value="Mopterin_synth/thiamin_S_b"/>
</dbReference>
<dbReference type="Gene3D" id="3.10.20.30">
    <property type="match status" value="1"/>
</dbReference>
<dbReference type="InterPro" id="IPR012675">
    <property type="entry name" value="Beta-grasp_dom_sf"/>
</dbReference>
<comment type="caution">
    <text evidence="4">The sequence shown here is derived from an EMBL/GenBank/DDBJ whole genome shotgun (WGS) entry which is preliminary data.</text>
</comment>
<dbReference type="Pfam" id="PF02597">
    <property type="entry name" value="ThiS"/>
    <property type="match status" value="1"/>
</dbReference>
<reference evidence="4 5" key="1">
    <citation type="submission" date="2016-04" db="EMBL/GenBank/DDBJ databases">
        <title>ATOL: Assembling a taxonomically balanced genome-scale reconstruction of the evolutionary history of the Enterobacteriaceae.</title>
        <authorList>
            <person name="Plunkett G.III."/>
            <person name="Neeno-Eckwall E.C."/>
            <person name="Glasner J.D."/>
            <person name="Perna N.T."/>
        </authorList>
    </citation>
    <scope>NUCLEOTIDE SEQUENCE [LARGE SCALE GENOMIC DNA]</scope>
    <source>
        <strain evidence="4 5">ATCC 51602</strain>
    </source>
</reference>
<evidence type="ECO:0000256" key="3">
    <source>
        <dbReference type="ARBA" id="ARBA00024247"/>
    </source>
</evidence>
<dbReference type="RefSeq" id="WP_064548489.1">
    <property type="nucleotide sequence ID" value="NZ_LXEQ01000060.1"/>
</dbReference>
<evidence type="ECO:0000256" key="1">
    <source>
        <dbReference type="ARBA" id="ARBA00022741"/>
    </source>
</evidence>
<evidence type="ECO:0000313" key="5">
    <source>
        <dbReference type="Proteomes" id="UP000078407"/>
    </source>
</evidence>
<dbReference type="EMBL" id="LXEQ01000060">
    <property type="protein sequence ID" value="OAT24920.1"/>
    <property type="molecule type" value="Genomic_DNA"/>
</dbReference>
<protein>
    <recommendedName>
        <fullName evidence="3">Molybdopterin synthase sulfur carrier subunit</fullName>
    </recommendedName>
</protein>
<dbReference type="PANTHER" id="PTHR33359">
    <property type="entry name" value="MOLYBDOPTERIN SYNTHASE SULFUR CARRIER SUBUNIT"/>
    <property type="match status" value="1"/>
</dbReference>
<sequence>MINVLFFAQVRELVDCDNLKLDASFSNVEQLRQNLAAKSERWALALESGKLLVAVNQTLVSFDHPLSDGDEVAFFPPVTGG</sequence>
<dbReference type="Proteomes" id="UP000078407">
    <property type="component" value="Unassembled WGS sequence"/>
</dbReference>
<dbReference type="SUPFAM" id="SSF54285">
    <property type="entry name" value="MoaD/ThiS"/>
    <property type="match status" value="1"/>
</dbReference>
<dbReference type="NCBIfam" id="TIGR01682">
    <property type="entry name" value="moaD"/>
    <property type="match status" value="1"/>
</dbReference>
<gene>
    <name evidence="4" type="ORF">M976_04169</name>
</gene>
<dbReference type="InterPro" id="IPR044672">
    <property type="entry name" value="MOCS2A"/>
</dbReference>
<dbReference type="NCBIfam" id="NF008347">
    <property type="entry name" value="PRK11130.1"/>
    <property type="match status" value="1"/>
</dbReference>
<comment type="similarity">
    <text evidence="2">Belongs to the MoaD family.</text>
</comment>
<keyword evidence="5" id="KW-1185">Reference proteome</keyword>
<dbReference type="CDD" id="cd00754">
    <property type="entry name" value="Ubl_MoaD"/>
    <property type="match status" value="1"/>
</dbReference>
<proteinExistence type="inferred from homology"/>
<name>A0ABX2W2Y5_9ENTR</name>
<evidence type="ECO:0000313" key="4">
    <source>
        <dbReference type="EMBL" id="OAT24920.1"/>
    </source>
</evidence>
<accession>A0ABX2W2Y5</accession>
<evidence type="ECO:0000256" key="2">
    <source>
        <dbReference type="ARBA" id="ARBA00024200"/>
    </source>
</evidence>
<organism evidence="4 5">
    <name type="scientific">Buttiauxella ferragutiae ATCC 51602</name>
    <dbReference type="NCBI Taxonomy" id="1354252"/>
    <lineage>
        <taxon>Bacteria</taxon>
        <taxon>Pseudomonadati</taxon>
        <taxon>Pseudomonadota</taxon>
        <taxon>Gammaproteobacteria</taxon>
        <taxon>Enterobacterales</taxon>
        <taxon>Enterobacteriaceae</taxon>
        <taxon>Buttiauxella</taxon>
    </lineage>
</organism>
<dbReference type="InterPro" id="IPR003749">
    <property type="entry name" value="ThiS/MoaD-like"/>
</dbReference>
<keyword evidence="1" id="KW-0547">Nucleotide-binding</keyword>
<dbReference type="PANTHER" id="PTHR33359:SF1">
    <property type="entry name" value="MOLYBDOPTERIN SYNTHASE SULFUR CARRIER SUBUNIT"/>
    <property type="match status" value="1"/>
</dbReference>